<gene>
    <name evidence="1" type="ORF">CEE55_15550</name>
</gene>
<protein>
    <submittedName>
        <fullName evidence="1">Phage tail protein</fullName>
    </submittedName>
</protein>
<dbReference type="Pfam" id="PF05939">
    <property type="entry name" value="Phage_min_tail"/>
    <property type="match status" value="1"/>
</dbReference>
<sequence length="109" mass="11863">MTDTFHWQATSQSSGSATASVRRARFGDGYSQQAAEGINSVSRKYQLSFVASKAVIAEIVAFLDTHVGASFLWASPWGTGLYYCDTYTDSHLGGLTYSVTATFEQTFQP</sequence>
<name>A0A246KWC0_9GAMM</name>
<organism evidence="1 2">
    <name type="scientific">Stenotrophomonas pavanii</name>
    <dbReference type="NCBI Taxonomy" id="487698"/>
    <lineage>
        <taxon>Bacteria</taxon>
        <taxon>Pseudomonadati</taxon>
        <taxon>Pseudomonadota</taxon>
        <taxon>Gammaproteobacteria</taxon>
        <taxon>Lysobacterales</taxon>
        <taxon>Lysobacteraceae</taxon>
        <taxon>Stenotrophomonas</taxon>
    </lineage>
</organism>
<dbReference type="Proteomes" id="UP000197904">
    <property type="component" value="Unassembled WGS sequence"/>
</dbReference>
<proteinExistence type="predicted"/>
<reference evidence="1 2" key="1">
    <citation type="submission" date="2017-06" db="EMBL/GenBank/DDBJ databases">
        <authorList>
            <person name="Kim H.J."/>
            <person name="Triplett B.A."/>
        </authorList>
    </citation>
    <scope>NUCLEOTIDE SEQUENCE [LARGE SCALE GENOMIC DNA]</scope>
    <source>
        <strain evidence="1 2">S18795</strain>
    </source>
</reference>
<dbReference type="AlphaFoldDB" id="A0A246KWC0"/>
<comment type="caution">
    <text evidence="1">The sequence shown here is derived from an EMBL/GenBank/DDBJ whole genome shotgun (WGS) entry which is preliminary data.</text>
</comment>
<evidence type="ECO:0000313" key="2">
    <source>
        <dbReference type="Proteomes" id="UP000197904"/>
    </source>
</evidence>
<dbReference type="RefSeq" id="WP_088476214.1">
    <property type="nucleotide sequence ID" value="NZ_NIXP01000104.1"/>
</dbReference>
<dbReference type="EMBL" id="NIXP01000104">
    <property type="protein sequence ID" value="OWR31007.1"/>
    <property type="molecule type" value="Genomic_DNA"/>
</dbReference>
<evidence type="ECO:0000313" key="1">
    <source>
        <dbReference type="EMBL" id="OWR31007.1"/>
    </source>
</evidence>
<dbReference type="InterPro" id="IPR010265">
    <property type="entry name" value="Phage_lambda_TipM"/>
</dbReference>
<accession>A0A246KWC0</accession>